<gene>
    <name evidence="1" type="ORF">E6K78_12945</name>
</gene>
<evidence type="ECO:0000313" key="1">
    <source>
        <dbReference type="EMBL" id="TMQ61272.1"/>
    </source>
</evidence>
<name>A0A538TCA1_UNCEI</name>
<dbReference type="AlphaFoldDB" id="A0A538TCA1"/>
<dbReference type="Pfam" id="PF13424">
    <property type="entry name" value="TPR_12"/>
    <property type="match status" value="1"/>
</dbReference>
<dbReference type="EMBL" id="VBOY01000182">
    <property type="protein sequence ID" value="TMQ61272.1"/>
    <property type="molecule type" value="Genomic_DNA"/>
</dbReference>
<dbReference type="Gene3D" id="1.25.40.10">
    <property type="entry name" value="Tetratricopeptide repeat domain"/>
    <property type="match status" value="2"/>
</dbReference>
<sequence length="422" mass="46862">MSEILARAAALRDLVRGDSATSHSRPLAEAVLACCEELVAAGEFTPALELVAKTLSLRSLPEEWVMRLELVRATALRVAGQYEAALEKVRAIARDHSGILETEKPERHRLQISEAACLWRMNRVDEAVERLSSLRAELLTRPDSSLLASCTLELSSAEIFRGRHSVARGFVLEAIVSARRSGNKFVEAIALDNLGRLERSLCRWASALEAGQEALRILEGNGNRVQANVTRRVLGILLWKQGRLDIAQETIDACLREARAIGHTTNEEYTLLLAGLVALHRGDHEQARLAFQATGRPDPLSRPSLLAYEYVGDEYLERGRAEDALEHYDLVWPMALALVPKGDIVAELRRRRAEAMYLLGRHDEAHTEAEAALAHCRELGDRYEEAATYRVLALSAAAVGRAAEAKKWFEQGFAFYDDIETP</sequence>
<proteinExistence type="predicted"/>
<dbReference type="InterPro" id="IPR011990">
    <property type="entry name" value="TPR-like_helical_dom_sf"/>
</dbReference>
<reference evidence="1 2" key="1">
    <citation type="journal article" date="2019" name="Nat. Microbiol.">
        <title>Mediterranean grassland soil C-N compound turnover is dependent on rainfall and depth, and is mediated by genomically divergent microorganisms.</title>
        <authorList>
            <person name="Diamond S."/>
            <person name="Andeer P.F."/>
            <person name="Li Z."/>
            <person name="Crits-Christoph A."/>
            <person name="Burstein D."/>
            <person name="Anantharaman K."/>
            <person name="Lane K.R."/>
            <person name="Thomas B.C."/>
            <person name="Pan C."/>
            <person name="Northen T.R."/>
            <person name="Banfield J.F."/>
        </authorList>
    </citation>
    <scope>NUCLEOTIDE SEQUENCE [LARGE SCALE GENOMIC DNA]</scope>
    <source>
        <strain evidence="1">WS_8</strain>
    </source>
</reference>
<dbReference type="Proteomes" id="UP000316609">
    <property type="component" value="Unassembled WGS sequence"/>
</dbReference>
<dbReference type="SUPFAM" id="SSF48452">
    <property type="entry name" value="TPR-like"/>
    <property type="match status" value="3"/>
</dbReference>
<protein>
    <submittedName>
        <fullName evidence="1">Tetratricopeptide repeat protein</fullName>
    </submittedName>
</protein>
<dbReference type="PANTHER" id="PTHR10098">
    <property type="entry name" value="RAPSYN-RELATED"/>
    <property type="match status" value="1"/>
</dbReference>
<comment type="caution">
    <text evidence="1">The sequence shown here is derived from an EMBL/GenBank/DDBJ whole genome shotgun (WGS) entry which is preliminary data.</text>
</comment>
<organism evidence="1 2">
    <name type="scientific">Eiseniibacteriota bacterium</name>
    <dbReference type="NCBI Taxonomy" id="2212470"/>
    <lineage>
        <taxon>Bacteria</taxon>
        <taxon>Candidatus Eiseniibacteriota</taxon>
    </lineage>
</organism>
<evidence type="ECO:0000313" key="2">
    <source>
        <dbReference type="Proteomes" id="UP000316609"/>
    </source>
</evidence>
<accession>A0A538TCA1</accession>